<dbReference type="GO" id="GO:0005509">
    <property type="term" value="F:calcium ion binding"/>
    <property type="evidence" value="ECO:0007669"/>
    <property type="project" value="InterPro"/>
</dbReference>
<organism evidence="4 5">
    <name type="scientific">Listeria monocytogenes</name>
    <dbReference type="NCBI Taxonomy" id="1639"/>
    <lineage>
        <taxon>Bacteria</taxon>
        <taxon>Bacillati</taxon>
        <taxon>Bacillota</taxon>
        <taxon>Bacilli</taxon>
        <taxon>Bacillales</taxon>
        <taxon>Listeriaceae</taxon>
        <taxon>Listeria</taxon>
    </lineage>
</organism>
<keyword evidence="2" id="KW-0812">Transmembrane</keyword>
<gene>
    <name evidence="4" type="ORF">QD52_06830</name>
</gene>
<evidence type="ECO:0000256" key="2">
    <source>
        <dbReference type="SAM" id="Phobius"/>
    </source>
</evidence>
<dbReference type="GO" id="GO:0016020">
    <property type="term" value="C:membrane"/>
    <property type="evidence" value="ECO:0007669"/>
    <property type="project" value="InterPro"/>
</dbReference>
<keyword evidence="3" id="KW-0732">Signal</keyword>
<evidence type="ECO:0000256" key="1">
    <source>
        <dbReference type="SAM" id="MobiDB-lite"/>
    </source>
</evidence>
<dbReference type="Pfam" id="PF18981">
    <property type="entry name" value="InlK_D3"/>
    <property type="match status" value="10"/>
</dbReference>
<reference evidence="4 5" key="1">
    <citation type="submission" date="2018-06" db="EMBL/GenBank/DDBJ databases">
        <authorList>
            <consortium name="GenomeTrakr: Next Generation Sequencing Network for Food Pathogen Tracability"/>
        </authorList>
    </citation>
    <scope>NUCLEOTIDE SEQUENCE [LARGE SCALE GENOMIC DNA]</scope>
    <source>
        <strain evidence="4 5">FDA00008584</strain>
    </source>
</reference>
<dbReference type="InterPro" id="IPR044056">
    <property type="entry name" value="InlI_Ig-like"/>
</dbReference>
<comment type="caution">
    <text evidence="4">The sequence shown here is derived from an EMBL/GenBank/DDBJ whole genome shotgun (WGS) entry which is preliminary data.</text>
</comment>
<evidence type="ECO:0000313" key="5">
    <source>
        <dbReference type="Proteomes" id="UP000403352"/>
    </source>
</evidence>
<dbReference type="PANTHER" id="PTHR24273:SF32">
    <property type="entry name" value="HYALIN"/>
    <property type="match status" value="1"/>
</dbReference>
<feature type="chain" id="PRO_5043534318" evidence="3">
    <location>
        <begin position="27"/>
        <end position="1714"/>
    </location>
</feature>
<feature type="region of interest" description="Disordered" evidence="1">
    <location>
        <begin position="1635"/>
        <end position="1688"/>
    </location>
</feature>
<dbReference type="InterPro" id="IPR013783">
    <property type="entry name" value="Ig-like_fold"/>
</dbReference>
<dbReference type="GO" id="GO:0007156">
    <property type="term" value="P:homophilic cell adhesion via plasma membrane adhesion molecules"/>
    <property type="evidence" value="ECO:0007669"/>
    <property type="project" value="InterPro"/>
</dbReference>
<feature type="transmembrane region" description="Helical" evidence="2">
    <location>
        <begin position="1693"/>
        <end position="1711"/>
    </location>
</feature>
<protein>
    <submittedName>
        <fullName evidence="4">HYR domain-containing protein</fullName>
    </submittedName>
</protein>
<feature type="compositionally biased region" description="Low complexity" evidence="1">
    <location>
        <begin position="1649"/>
        <end position="1666"/>
    </location>
</feature>
<keyword evidence="2" id="KW-1133">Transmembrane helix</keyword>
<dbReference type="Gene3D" id="2.60.40.10">
    <property type="entry name" value="Immunoglobulins"/>
    <property type="match status" value="11"/>
</dbReference>
<accession>A0A2Z5BYE9</accession>
<dbReference type="InterPro" id="IPR002126">
    <property type="entry name" value="Cadherin-like_dom"/>
</dbReference>
<sequence>MKSKFFTGMMIFLLALICLTGMKAEAKSVGDISPDDISPEISDNRFQSAEGKVLPNFEVDMSISDQSNGKLSIDEDFELTSDGDIILIGTVQGQYIQGTPILNENGQLNKIPNRDQGIIMRVDRTTKKVEWARVVNYEDGNYNSQYAADKWFSSYKSITTNSSKSAFYVGGEVVNYYGDSGGGSTLIVKSIDANGNFQIAHKSYVSYGVPSRSDLTYAYFMDIQMEGNTLIMSASARYAAQGKQFIRYTLEPASLSITKNEFNPLDNTFWAKYQRTDVLKIDNKGLMAYNADVNGANQLKMSIRESENNYKEITLFDSVPEILANSSPYIFMEDRGDGNVFVVMSTPTTWYIALVNIASEQVVETKKMAMNSSTTLNSVIYSEGKGLLLGGSTHAEESIFGSEPLNKNNGYYLALGNDLNVTDSQILRTNQHNSLTTIINGVGNKVDGFFSYDGLNNDGYIQNVEYPNTYDVNPNGAMIFAEFNLQPAPVLDTGNPILAFYQGERRADFDELEGVKAYSGIDSSDITKSITKNTFDLYTVGVQQQLYQIEYLPGSGNKTTGTRNIQLLHPLETPKLEKSYADSHGAFKVGEVVPANAIHAFNGLDSANNVTYVVTAVDDEKITVDASIKRTEGTKTAVISKEITLMTSTADETAVIDVTSVALAAGKYTSLTDVRSEGHFHIYAETMDNVSIDPKYVKLTEDPENPVDWNAPGVYYVTASLDPASGYTAKDVKVSVAVVDVGSPKVISVNMKPYNPTTALVVAEDDINGAGVYKINWAIKDANGLIIQQGVEESGATIRVQTPVPIDLSTLNDGNYTLSVSAADRIGHTSEASEKAFTVDRQAPVVTADDKITYEINTKKTEEQFLNDVNVKTEAGAVIKTNFDTMVRMDSPGDYTVLVEATDAAGNQSDPIYVIVTVEDTVAPIISADEAISYNQGNTRTEAQFLADIHATTDEPATITSDFADQVKFDTPGVYAVTLKANDISGNQAIPRTVNVTVKDVIAPVITADEAIIYEKGITKSATDFLTDVHAATNDGSAITSNFATVVDLNTPGDYDVTLNSTDAGGNKSDPITVTVTVRDTTPPVITADTTITYEKGTTKTAAAFLTDVNATTNDGSAVTSNFNPNSLKQVGTYQVTLSAIDENGNYALPVKVTVIVQDTQKPVISSSATSITYERGEKKQETGFFLDLAIKTDDGTPVTSDFDTAVNLDTAGSYTVTLNAEDESGNKADPVTITVTVADTEKPIITADTTITYAKGTTKTAAQFLTDIHATTNDGSTITSNFDPTVLTQEGTYKVVLNAKDDSNNEADPVTVTITVVDTKGPIINALNTITYERTINKNEADFLADIEATTDDGSTITTDFNSKDLDTVGTYTVTLNAEDASGNKATPVKVTMKVEDNIPPIITADQSITYERGITKTEQAFYTDINAATSDNSAISSDFSKIDLTKTGNYEVLLQATDQSGNKALPLKINVLVQDTIAPVIKTTSREITNERGVPMTEQQLLARIGANTDDGSKITTDYNPAIVNTSGDYLVHLYAVDAAGNQATPVEITIHVKDTTAPIITADKKISYPVGTDKTVTEFLQDIHATTDDGSKITTDFDPNMLKTKGTYTIHLNAVDADGNKAKTIDVSLTVEEKVTPPPPTPPTPDDGGNNTNNGSNGTNDRNANITVNPTKQNTTATNESIPALGDTTSTIPVIVGMFLLATSLVLIRRK</sequence>
<feature type="compositionally biased region" description="Polar residues" evidence="1">
    <location>
        <begin position="1667"/>
        <end position="1688"/>
    </location>
</feature>
<dbReference type="SUPFAM" id="SSF49299">
    <property type="entry name" value="PKD domain"/>
    <property type="match status" value="2"/>
</dbReference>
<evidence type="ECO:0000313" key="4">
    <source>
        <dbReference type="EMBL" id="EAD1184780.1"/>
    </source>
</evidence>
<dbReference type="InterPro" id="IPR035986">
    <property type="entry name" value="PKD_dom_sf"/>
</dbReference>
<dbReference type="PANTHER" id="PTHR24273">
    <property type="entry name" value="FI04643P-RELATED"/>
    <property type="match status" value="1"/>
</dbReference>
<dbReference type="PROSITE" id="PS50268">
    <property type="entry name" value="CADHERIN_2"/>
    <property type="match status" value="1"/>
</dbReference>
<dbReference type="EMBL" id="AAALRN010000003">
    <property type="protein sequence ID" value="EAD1184780.1"/>
    <property type="molecule type" value="Genomic_DNA"/>
</dbReference>
<dbReference type="Proteomes" id="UP000403352">
    <property type="component" value="Unassembled WGS sequence"/>
</dbReference>
<feature type="signal peptide" evidence="3">
    <location>
        <begin position="1"/>
        <end position="26"/>
    </location>
</feature>
<dbReference type="NCBIfam" id="NF033932">
    <property type="entry name" value="LapB_rpt_80"/>
    <property type="match status" value="10"/>
</dbReference>
<name>A0A2Z5BYE9_LISMN</name>
<dbReference type="RefSeq" id="WP_031643807.1">
    <property type="nucleotide sequence ID" value="NZ_CP030101.1"/>
</dbReference>
<keyword evidence="2" id="KW-0472">Membrane</keyword>
<proteinExistence type="predicted"/>
<feature type="compositionally biased region" description="Pro residues" evidence="1">
    <location>
        <begin position="1639"/>
        <end position="1648"/>
    </location>
</feature>
<evidence type="ECO:0000256" key="3">
    <source>
        <dbReference type="SAM" id="SignalP"/>
    </source>
</evidence>